<comment type="subcellular location">
    <subcellularLocation>
        <location evidence="1 12">Cell outer membrane</location>
        <topology evidence="1 12">Multi-pass membrane protein</topology>
    </subcellularLocation>
</comment>
<evidence type="ECO:0000256" key="2">
    <source>
        <dbReference type="ARBA" id="ARBA00022448"/>
    </source>
</evidence>
<keyword evidence="8" id="KW-0406">Ion transport</keyword>
<keyword evidence="18" id="KW-1185">Reference proteome</keyword>
<reference evidence="17 18" key="1">
    <citation type="submission" date="2017-09" db="EMBL/GenBank/DDBJ databases">
        <title>Complete genome sequence of Verrucomicrobial strain HZ-65, isolated from freshwater.</title>
        <authorList>
            <person name="Choi A."/>
        </authorList>
    </citation>
    <scope>NUCLEOTIDE SEQUENCE [LARGE SCALE GENOMIC DNA]</scope>
    <source>
        <strain evidence="17 18">HZ-65</strain>
    </source>
</reference>
<dbReference type="PANTHER" id="PTHR32552:SF81">
    <property type="entry name" value="TONB-DEPENDENT OUTER MEMBRANE RECEPTOR"/>
    <property type="match status" value="1"/>
</dbReference>
<dbReference type="AlphaFoldDB" id="A0A290QE63"/>
<evidence type="ECO:0008006" key="19">
    <source>
        <dbReference type="Google" id="ProtNLM"/>
    </source>
</evidence>
<keyword evidence="5 12" id="KW-0812">Transmembrane</keyword>
<dbReference type="InterPro" id="IPR012910">
    <property type="entry name" value="Plug_dom"/>
</dbReference>
<evidence type="ECO:0000256" key="13">
    <source>
        <dbReference type="RuleBase" id="RU003357"/>
    </source>
</evidence>
<gene>
    <name evidence="17" type="ORF">CMV30_11605</name>
</gene>
<dbReference type="PROSITE" id="PS01156">
    <property type="entry name" value="TONB_DEPENDENT_REC_2"/>
    <property type="match status" value="1"/>
</dbReference>
<dbReference type="Proteomes" id="UP000217265">
    <property type="component" value="Chromosome"/>
</dbReference>
<evidence type="ECO:0000256" key="11">
    <source>
        <dbReference type="ARBA" id="ARBA00023237"/>
    </source>
</evidence>
<dbReference type="InterPro" id="IPR039426">
    <property type="entry name" value="TonB-dep_rcpt-like"/>
</dbReference>
<dbReference type="InterPro" id="IPR036942">
    <property type="entry name" value="Beta-barrel_TonB_sf"/>
</dbReference>
<evidence type="ECO:0000259" key="15">
    <source>
        <dbReference type="Pfam" id="PF00593"/>
    </source>
</evidence>
<keyword evidence="4" id="KW-0410">Iron transport</keyword>
<dbReference type="Gene3D" id="2.40.170.20">
    <property type="entry name" value="TonB-dependent receptor, beta-barrel domain"/>
    <property type="match status" value="1"/>
</dbReference>
<evidence type="ECO:0000256" key="10">
    <source>
        <dbReference type="ARBA" id="ARBA00023136"/>
    </source>
</evidence>
<dbReference type="EMBL" id="CP023344">
    <property type="protein sequence ID" value="ATC64546.1"/>
    <property type="molecule type" value="Genomic_DNA"/>
</dbReference>
<name>A0A290QE63_9BACT</name>
<accession>A0A290QE63</accession>
<evidence type="ECO:0000259" key="16">
    <source>
        <dbReference type="Pfam" id="PF07715"/>
    </source>
</evidence>
<dbReference type="SUPFAM" id="SSF56935">
    <property type="entry name" value="Porins"/>
    <property type="match status" value="1"/>
</dbReference>
<feature type="domain" description="TonB-dependent receptor plug" evidence="16">
    <location>
        <begin position="59"/>
        <end position="167"/>
    </location>
</feature>
<evidence type="ECO:0000256" key="3">
    <source>
        <dbReference type="ARBA" id="ARBA00022452"/>
    </source>
</evidence>
<evidence type="ECO:0000313" key="17">
    <source>
        <dbReference type="EMBL" id="ATC64546.1"/>
    </source>
</evidence>
<keyword evidence="9 13" id="KW-0798">TonB box</keyword>
<keyword evidence="7" id="KW-0408">Iron</keyword>
<dbReference type="GO" id="GO:0009279">
    <property type="term" value="C:cell outer membrane"/>
    <property type="evidence" value="ECO:0007669"/>
    <property type="project" value="UniProtKB-SubCell"/>
</dbReference>
<dbReference type="PROSITE" id="PS52016">
    <property type="entry name" value="TONB_DEPENDENT_REC_3"/>
    <property type="match status" value="1"/>
</dbReference>
<evidence type="ECO:0000256" key="6">
    <source>
        <dbReference type="ARBA" id="ARBA00022729"/>
    </source>
</evidence>
<dbReference type="Pfam" id="PF07715">
    <property type="entry name" value="Plug"/>
    <property type="match status" value="1"/>
</dbReference>
<evidence type="ECO:0000256" key="12">
    <source>
        <dbReference type="PROSITE-ProRule" id="PRU01360"/>
    </source>
</evidence>
<feature type="domain" description="TonB-dependent receptor-like beta-barrel" evidence="15">
    <location>
        <begin position="237"/>
        <end position="676"/>
    </location>
</feature>
<evidence type="ECO:0000256" key="9">
    <source>
        <dbReference type="ARBA" id="ARBA00023077"/>
    </source>
</evidence>
<keyword evidence="10 12" id="KW-0472">Membrane</keyword>
<keyword evidence="6 14" id="KW-0732">Signal</keyword>
<feature type="signal peptide" evidence="14">
    <location>
        <begin position="1"/>
        <end position="22"/>
    </location>
</feature>
<comment type="similarity">
    <text evidence="12 13">Belongs to the TonB-dependent receptor family.</text>
</comment>
<dbReference type="OrthoDB" id="127311at2"/>
<protein>
    <recommendedName>
        <fullName evidence="19">TonB-dependent receptor</fullName>
    </recommendedName>
</protein>
<dbReference type="InterPro" id="IPR010917">
    <property type="entry name" value="TonB_rcpt_CS"/>
</dbReference>
<keyword evidence="2 12" id="KW-0813">Transport</keyword>
<dbReference type="KEGG" id="vbh:CMV30_11605"/>
<evidence type="ECO:0000256" key="4">
    <source>
        <dbReference type="ARBA" id="ARBA00022496"/>
    </source>
</evidence>
<keyword evidence="11 12" id="KW-0998">Cell outer membrane</keyword>
<evidence type="ECO:0000313" key="18">
    <source>
        <dbReference type="Proteomes" id="UP000217265"/>
    </source>
</evidence>
<sequence length="718" mass="79016">MKPTNVSLLTFAAIALSSGVAAANAQQAPAAGEMAPASAAPDVVLAPVRVTADLWESPLAKIPASVSVYDEATLRAGAVAHFGDLADQIPNLTWTGGTSRPRYFQIRGIGENSQYEGETPDSTVRFLVDDLDFTGLGSLGSTFDVKQVEVLRGPQAGAFGANAAGGVVRLVTNEPTPFWTGQIEASAGEDALRSGGFAVGGPLIKGTPEKLMMRLAVQQTESDGFRHNRTLNADTNARDEFTARLRLTFNPTAAWRWEGAALYSDVNNGFDDFALDNNGRYTYSDQPGRDEQESVAGSLRGTYTGLEDVRLTTVTAGSSVESIYSYDDDWTNGSYEGFSDLRRERDGFSQELRFDSAATSDALGWVDRWTLGAFFSATKEDSRYTNEDPGNIRGLTTSYEAKNVAVFGQVSHDFTQRTRMILGLRAEQVDVSGDGLKTRYRKTPNTYDAPVRLAPSFDDTMVGGKLTLEHDLTANHVAFASVTRGYKAGGVNVDARINPAVDPLTYETEYLWTYEVGLRGSWFAQRLTGEVTIFDIERDDTQVRDSAGFGGSYRFFTDNAEKAFVRGVEVSSRFSITSAWSVNGSLALMDSELDTFRLSSGDLAGGRELANTPEYGYTLATSYRPEQGVFGSVELVGRARFYDSNNQNEERRPFNVWNATVGYAWREWTLTVWVRNAFDKEYDRRVFFFGNEDPNYEPTRYESRAEPRQVGATVRYDF</sequence>
<dbReference type="RefSeq" id="WP_096056177.1">
    <property type="nucleotide sequence ID" value="NZ_CP023344.1"/>
</dbReference>
<dbReference type="GO" id="GO:0006826">
    <property type="term" value="P:iron ion transport"/>
    <property type="evidence" value="ECO:0007669"/>
    <property type="project" value="UniProtKB-KW"/>
</dbReference>
<organism evidence="17 18">
    <name type="scientific">Nibricoccus aquaticus</name>
    <dbReference type="NCBI Taxonomy" id="2576891"/>
    <lineage>
        <taxon>Bacteria</taxon>
        <taxon>Pseudomonadati</taxon>
        <taxon>Verrucomicrobiota</taxon>
        <taxon>Opitutia</taxon>
        <taxon>Opitutales</taxon>
        <taxon>Opitutaceae</taxon>
        <taxon>Nibricoccus</taxon>
    </lineage>
</organism>
<evidence type="ECO:0000256" key="5">
    <source>
        <dbReference type="ARBA" id="ARBA00022692"/>
    </source>
</evidence>
<keyword evidence="3 12" id="KW-1134">Transmembrane beta strand</keyword>
<dbReference type="InterPro" id="IPR000531">
    <property type="entry name" value="Beta-barrel_TonB"/>
</dbReference>
<evidence type="ECO:0000256" key="8">
    <source>
        <dbReference type="ARBA" id="ARBA00023065"/>
    </source>
</evidence>
<dbReference type="Pfam" id="PF00593">
    <property type="entry name" value="TonB_dep_Rec_b-barrel"/>
    <property type="match status" value="1"/>
</dbReference>
<feature type="chain" id="PRO_5012900085" description="TonB-dependent receptor" evidence="14">
    <location>
        <begin position="23"/>
        <end position="718"/>
    </location>
</feature>
<dbReference type="PANTHER" id="PTHR32552">
    <property type="entry name" value="FERRICHROME IRON RECEPTOR-RELATED"/>
    <property type="match status" value="1"/>
</dbReference>
<evidence type="ECO:0000256" key="14">
    <source>
        <dbReference type="SAM" id="SignalP"/>
    </source>
</evidence>
<proteinExistence type="inferred from homology"/>
<evidence type="ECO:0000256" key="7">
    <source>
        <dbReference type="ARBA" id="ARBA00023004"/>
    </source>
</evidence>
<evidence type="ECO:0000256" key="1">
    <source>
        <dbReference type="ARBA" id="ARBA00004571"/>
    </source>
</evidence>